<evidence type="ECO:0000256" key="9">
    <source>
        <dbReference type="ARBA" id="ARBA00023326"/>
    </source>
</evidence>
<evidence type="ECO:0000256" key="2">
    <source>
        <dbReference type="ARBA" id="ARBA00007495"/>
    </source>
</evidence>
<dbReference type="Proteomes" id="UP000727490">
    <property type="component" value="Unassembled WGS sequence"/>
</dbReference>
<dbReference type="AlphaFoldDB" id="A0A951IW39"/>
<dbReference type="PANTHER" id="PTHR31490">
    <property type="entry name" value="GLYCOSYL HYDROLASE"/>
    <property type="match status" value="1"/>
</dbReference>
<organism evidence="11 12">
    <name type="scientific">Arthrospiribacter ruber</name>
    <dbReference type="NCBI Taxonomy" id="2487934"/>
    <lineage>
        <taxon>Bacteria</taxon>
        <taxon>Pseudomonadati</taxon>
        <taxon>Bacteroidota</taxon>
        <taxon>Cytophagia</taxon>
        <taxon>Cytophagales</taxon>
        <taxon>Cyclobacteriaceae</taxon>
        <taxon>Arthrospiribacter</taxon>
    </lineage>
</organism>
<keyword evidence="8" id="KW-0326">Glycosidase</keyword>
<dbReference type="GO" id="GO:0031176">
    <property type="term" value="F:endo-1,4-beta-xylanase activity"/>
    <property type="evidence" value="ECO:0007669"/>
    <property type="project" value="UniProtKB-EC"/>
</dbReference>
<keyword evidence="7" id="KW-0119">Carbohydrate metabolism</keyword>
<dbReference type="EMBL" id="RPHB01000005">
    <property type="protein sequence ID" value="MBW3468380.1"/>
    <property type="molecule type" value="Genomic_DNA"/>
</dbReference>
<reference evidence="11 12" key="1">
    <citation type="journal article" date="2020" name="Syst. Appl. Microbiol.">
        <title>Arthrospiribacter ruber gen. nov., sp. nov., a novel bacterium isolated from Arthrospira cultures.</title>
        <authorList>
            <person name="Waleron M."/>
            <person name="Misztak A."/>
            <person name="Waleron M.M."/>
            <person name="Furmaniak M."/>
            <person name="Mrozik A."/>
            <person name="Waleron K."/>
        </authorList>
    </citation>
    <scope>NUCLEOTIDE SEQUENCE [LARGE SCALE GENOMIC DNA]</scope>
    <source>
        <strain evidence="11 12">DPMB0001</strain>
    </source>
</reference>
<protein>
    <recommendedName>
        <fullName evidence="3">endo-1,4-beta-xylanase</fullName>
        <ecNumber evidence="3">3.2.1.8</ecNumber>
    </recommendedName>
</protein>
<dbReference type="InterPro" id="IPR044846">
    <property type="entry name" value="GH10"/>
</dbReference>
<proteinExistence type="inferred from homology"/>
<name>A0A951IW39_9BACT</name>
<keyword evidence="6" id="KW-0378">Hydrolase</keyword>
<dbReference type="PROSITE" id="PS51257">
    <property type="entry name" value="PROKAR_LIPOPROTEIN"/>
    <property type="match status" value="1"/>
</dbReference>
<evidence type="ECO:0000256" key="6">
    <source>
        <dbReference type="ARBA" id="ARBA00022801"/>
    </source>
</evidence>
<keyword evidence="5" id="KW-0732">Signal</keyword>
<dbReference type="EC" id="3.2.1.8" evidence="3"/>
<dbReference type="GO" id="GO:0045493">
    <property type="term" value="P:xylan catabolic process"/>
    <property type="evidence" value="ECO:0007669"/>
    <property type="project" value="UniProtKB-KW"/>
</dbReference>
<evidence type="ECO:0000256" key="7">
    <source>
        <dbReference type="ARBA" id="ARBA00023277"/>
    </source>
</evidence>
<evidence type="ECO:0000256" key="5">
    <source>
        <dbReference type="ARBA" id="ARBA00022729"/>
    </source>
</evidence>
<dbReference type="SMART" id="SM00633">
    <property type="entry name" value="Glyco_10"/>
    <property type="match status" value="1"/>
</dbReference>
<evidence type="ECO:0000256" key="1">
    <source>
        <dbReference type="ARBA" id="ARBA00000681"/>
    </source>
</evidence>
<gene>
    <name evidence="11" type="ORF">EGN73_11235</name>
</gene>
<comment type="catalytic activity">
    <reaction evidence="1">
        <text>Endohydrolysis of (1-&gt;4)-beta-D-xylosidic linkages in xylans.</text>
        <dbReference type="EC" id="3.2.1.8"/>
    </reaction>
</comment>
<evidence type="ECO:0000256" key="3">
    <source>
        <dbReference type="ARBA" id="ARBA00012590"/>
    </source>
</evidence>
<keyword evidence="9" id="KW-0624">Polysaccharide degradation</keyword>
<evidence type="ECO:0000313" key="11">
    <source>
        <dbReference type="EMBL" id="MBW3468380.1"/>
    </source>
</evidence>
<sequence length="701" mass="76817">MKNKILGLGIGCMLGLYSCADFESLEYEVEKPLSVERQEAINNYGDLLAYLDSLGNPGLRLGVALPLSDYTSEGLRYRLINRNFNEFVPTSGIDHRNIVQNNGSLDLTPVFSLAEQASEKGISIYGRPLVWHRNQNASYLNGLLSPLIVNSPAFRNELELMELSGGNLEGWTYSGTASVKEDEGMGSGTPAVELIAGQSASSPDDLQLVSPVIPVIPGKTYEVIAYIKSDQDGEGRFTFAGLEDNDPMIDYNNDGMLDESFTTSISWKEVRFQVSNFEDDYFQFKLELGYHPGVTYYLDINNLYVYDTDGDPVVNNLISDGDFESGIAWGGWGNNSTRGVTEEGMGAGNTGRAFYVTNPSLTGGFWEVQTIYELAAPAQEGETYRLSFWVKGDAEGVIRPELQSPDFSSNGFGQVFVTTDWRLITVSTTVTAADRNRFIISYGEFAGTVYIDEVVLASESQSGGSTTIVEKTEIEKTNIIENQLDNWISEFVTETKEIFSVREVVSEPLSDANPNQLRSAGDTAPGDGEFYWQDYIGKDYGVKAFQLAREYGNPGDILLINESGMATNLTKAQALVDYVTYIEENGGSVDAIGTRIHLDLSSDPETVSEMFRILAGTGKMVKVTALEVSIPDGEQGFEILTEQADMYKAVISKYLNLVPVEQQMGITISNPIDGNGQRAGLWNNALTRKPAYAGVADGIID</sequence>
<dbReference type="RefSeq" id="WP_219289622.1">
    <property type="nucleotide sequence ID" value="NZ_RPHB01000005.1"/>
</dbReference>
<dbReference type="InterPro" id="IPR003305">
    <property type="entry name" value="CenC_carb-bd"/>
</dbReference>
<keyword evidence="4" id="KW-0858">Xylan degradation</keyword>
<accession>A0A951IW39</accession>
<dbReference type="Pfam" id="PF02018">
    <property type="entry name" value="CBM_4_9"/>
    <property type="match status" value="2"/>
</dbReference>
<dbReference type="PANTHER" id="PTHR31490:SF88">
    <property type="entry name" value="BETA-XYLANASE"/>
    <property type="match status" value="1"/>
</dbReference>
<comment type="similarity">
    <text evidence="2">Belongs to the glycosyl hydrolase 10 (cellulase F) family.</text>
</comment>
<feature type="domain" description="GH10" evidence="10">
    <location>
        <begin position="453"/>
        <end position="699"/>
    </location>
</feature>
<evidence type="ECO:0000256" key="8">
    <source>
        <dbReference type="ARBA" id="ARBA00023295"/>
    </source>
</evidence>
<evidence type="ECO:0000313" key="12">
    <source>
        <dbReference type="Proteomes" id="UP000727490"/>
    </source>
</evidence>
<keyword evidence="12" id="KW-1185">Reference proteome</keyword>
<comment type="caution">
    <text evidence="11">The sequence shown here is derived from an EMBL/GenBank/DDBJ whole genome shotgun (WGS) entry which is preliminary data.</text>
</comment>
<evidence type="ECO:0000256" key="4">
    <source>
        <dbReference type="ARBA" id="ARBA00022651"/>
    </source>
</evidence>
<evidence type="ECO:0000259" key="10">
    <source>
        <dbReference type="SMART" id="SM00633"/>
    </source>
</evidence>
<dbReference type="InterPro" id="IPR001000">
    <property type="entry name" value="GH10_dom"/>
</dbReference>
<dbReference type="Pfam" id="PF00331">
    <property type="entry name" value="Glyco_hydro_10"/>
    <property type="match status" value="1"/>
</dbReference>